<name>A0A9N7MMX0_STRHE</name>
<dbReference type="AlphaFoldDB" id="A0A9N7MMX0"/>
<reference evidence="3" key="1">
    <citation type="submission" date="2019-12" db="EMBL/GenBank/DDBJ databases">
        <authorList>
            <person name="Scholes J."/>
        </authorList>
    </citation>
    <scope>NUCLEOTIDE SEQUENCE</scope>
</reference>
<feature type="non-terminal residue" evidence="3">
    <location>
        <position position="102"/>
    </location>
</feature>
<comment type="caution">
    <text evidence="3">The sequence shown here is derived from an EMBL/GenBank/DDBJ whole genome shotgun (WGS) entry which is preliminary data.</text>
</comment>
<organism evidence="3 4">
    <name type="scientific">Striga hermonthica</name>
    <name type="common">Purple witchweed</name>
    <name type="synonym">Buchnera hermonthica</name>
    <dbReference type="NCBI Taxonomy" id="68872"/>
    <lineage>
        <taxon>Eukaryota</taxon>
        <taxon>Viridiplantae</taxon>
        <taxon>Streptophyta</taxon>
        <taxon>Embryophyta</taxon>
        <taxon>Tracheophyta</taxon>
        <taxon>Spermatophyta</taxon>
        <taxon>Magnoliopsida</taxon>
        <taxon>eudicotyledons</taxon>
        <taxon>Gunneridae</taxon>
        <taxon>Pentapetalae</taxon>
        <taxon>asterids</taxon>
        <taxon>lamiids</taxon>
        <taxon>Lamiales</taxon>
        <taxon>Orobanchaceae</taxon>
        <taxon>Buchnereae</taxon>
        <taxon>Striga</taxon>
    </lineage>
</organism>
<sequence>AEEESERHHTEVTRLRALVEKLDLRIKGMDSSLEEANKKVEDANKKAKEAAEENSDYWLDGFDACRQLVGTLDPSFDLSRLVPESVDPMTGEEDAGPSDFRD</sequence>
<feature type="non-terminal residue" evidence="3">
    <location>
        <position position="1"/>
    </location>
</feature>
<evidence type="ECO:0000313" key="4">
    <source>
        <dbReference type="Proteomes" id="UP001153555"/>
    </source>
</evidence>
<evidence type="ECO:0000256" key="2">
    <source>
        <dbReference type="SAM" id="MobiDB-lite"/>
    </source>
</evidence>
<keyword evidence="1" id="KW-0175">Coiled coil</keyword>
<proteinExistence type="predicted"/>
<keyword evidence="4" id="KW-1185">Reference proteome</keyword>
<gene>
    <name evidence="3" type="ORF">SHERM_12463</name>
</gene>
<feature type="region of interest" description="Disordered" evidence="2">
    <location>
        <begin position="81"/>
        <end position="102"/>
    </location>
</feature>
<dbReference type="EMBL" id="CACSLK010008332">
    <property type="protein sequence ID" value="CAA0811254.1"/>
    <property type="molecule type" value="Genomic_DNA"/>
</dbReference>
<dbReference type="Proteomes" id="UP001153555">
    <property type="component" value="Unassembled WGS sequence"/>
</dbReference>
<evidence type="ECO:0000313" key="3">
    <source>
        <dbReference type="EMBL" id="CAA0811254.1"/>
    </source>
</evidence>
<accession>A0A9N7MMX0</accession>
<protein>
    <submittedName>
        <fullName evidence="3">Uncharacterized protein</fullName>
    </submittedName>
</protein>
<feature type="coiled-coil region" evidence="1">
    <location>
        <begin position="19"/>
        <end position="53"/>
    </location>
</feature>
<evidence type="ECO:0000256" key="1">
    <source>
        <dbReference type="SAM" id="Coils"/>
    </source>
</evidence>